<sequence length="73" mass="7272">MNTKAIEQFGVMNEVELSAVEGGGKASANTFLNGFGGAVEGVVFCAQAGAFVPLPAYAVCAAGGAVASLIWPH</sequence>
<reference evidence="1 2" key="1">
    <citation type="submission" date="2020-06" db="EMBL/GenBank/DDBJ databases">
        <authorList>
            <person name="Chuat V."/>
        </authorList>
    </citation>
    <scope>NUCLEOTIDE SEQUENCE [LARGE SCALE GENOMIC DNA]</scope>
    <source>
        <strain evidence="1">STH_CIRM_998</strain>
    </source>
</reference>
<organism evidence="1 2">
    <name type="scientific">Streptococcus thermophilus</name>
    <dbReference type="NCBI Taxonomy" id="1308"/>
    <lineage>
        <taxon>Bacteria</taxon>
        <taxon>Bacillati</taxon>
        <taxon>Bacillota</taxon>
        <taxon>Bacilli</taxon>
        <taxon>Lactobacillales</taxon>
        <taxon>Streptococcaceae</taxon>
        <taxon>Streptococcus</taxon>
    </lineage>
</organism>
<protein>
    <submittedName>
        <fullName evidence="1">Bacteriocin</fullName>
    </submittedName>
</protein>
<accession>A0A7U7H2Z3</accession>
<evidence type="ECO:0000313" key="1">
    <source>
        <dbReference type="EMBL" id="CAD0152329.1"/>
    </source>
</evidence>
<dbReference type="RefSeq" id="WP_101415610.1">
    <property type="nucleotide sequence ID" value="NZ_CP017064.1"/>
</dbReference>
<evidence type="ECO:0000313" key="2">
    <source>
        <dbReference type="Proteomes" id="UP000509791"/>
    </source>
</evidence>
<dbReference type="EMBL" id="LR822027">
    <property type="protein sequence ID" value="CAD0152329.1"/>
    <property type="molecule type" value="Genomic_DNA"/>
</dbReference>
<proteinExistence type="predicted"/>
<dbReference type="AlphaFoldDB" id="A0A7U7H2Z3"/>
<gene>
    <name evidence="1" type="ORF">STHERMO_1048</name>
</gene>
<dbReference type="Proteomes" id="UP000509791">
    <property type="component" value="Chromosome"/>
</dbReference>
<name>A0A7U7H2Z3_STRTR</name>